<organism evidence="2 3">
    <name type="scientific">Tribonema minus</name>
    <dbReference type="NCBI Taxonomy" id="303371"/>
    <lineage>
        <taxon>Eukaryota</taxon>
        <taxon>Sar</taxon>
        <taxon>Stramenopiles</taxon>
        <taxon>Ochrophyta</taxon>
        <taxon>PX clade</taxon>
        <taxon>Xanthophyceae</taxon>
        <taxon>Tribonematales</taxon>
        <taxon>Tribonemataceae</taxon>
        <taxon>Tribonema</taxon>
    </lineage>
</organism>
<gene>
    <name evidence="2" type="ORF">JKP88DRAFT_241513</name>
</gene>
<sequence length="312" mass="34817">MYVQQKQVLGVMFAGLIALSLRLPPVAAIEVGVDPTGVVSDVVGFVLEAFKNSPPDPQKPYAGLPIYSAIDKFCLDGGFKTHYWYDELGQHQLCSIEGTDKFNAYMENSPSTGSWMDWTESLFIRRAALMATNLVTGQGSRSTILATGVRLSATFWRWARGRAELRAAGGVSASIIMKMRRLRMTLTNMRLRSHMCHSPPPYFFGSYTVSDGSLQNQRCINDFSDTNALGSVCDADWDMQNQMSVFFTEDPAGQWERDYDTPYFRIHTERQGNTVCLTATGRGSYTSFLTCNGCMEQLWYVPRAYVGTAQSP</sequence>
<dbReference type="AlphaFoldDB" id="A0A835YUG8"/>
<keyword evidence="3" id="KW-1185">Reference proteome</keyword>
<dbReference type="EMBL" id="JAFCMP010000334">
    <property type="protein sequence ID" value="KAG5181244.1"/>
    <property type="molecule type" value="Genomic_DNA"/>
</dbReference>
<comment type="caution">
    <text evidence="2">The sequence shown here is derived from an EMBL/GenBank/DDBJ whole genome shotgun (WGS) entry which is preliminary data.</text>
</comment>
<proteinExistence type="predicted"/>
<name>A0A835YUG8_9STRA</name>
<evidence type="ECO:0000313" key="3">
    <source>
        <dbReference type="Proteomes" id="UP000664859"/>
    </source>
</evidence>
<reference evidence="2" key="1">
    <citation type="submission" date="2021-02" db="EMBL/GenBank/DDBJ databases">
        <title>First Annotated Genome of the Yellow-green Alga Tribonema minus.</title>
        <authorList>
            <person name="Mahan K.M."/>
        </authorList>
    </citation>
    <scope>NUCLEOTIDE SEQUENCE</scope>
    <source>
        <strain evidence="2">UTEX B ZZ1240</strain>
    </source>
</reference>
<feature type="chain" id="PRO_5032777838" evidence="1">
    <location>
        <begin position="29"/>
        <end position="312"/>
    </location>
</feature>
<evidence type="ECO:0000313" key="2">
    <source>
        <dbReference type="EMBL" id="KAG5181244.1"/>
    </source>
</evidence>
<accession>A0A835YUG8</accession>
<evidence type="ECO:0000256" key="1">
    <source>
        <dbReference type="SAM" id="SignalP"/>
    </source>
</evidence>
<keyword evidence="1" id="KW-0732">Signal</keyword>
<feature type="signal peptide" evidence="1">
    <location>
        <begin position="1"/>
        <end position="28"/>
    </location>
</feature>
<dbReference type="Proteomes" id="UP000664859">
    <property type="component" value="Unassembled WGS sequence"/>
</dbReference>
<protein>
    <submittedName>
        <fullName evidence="2">Uncharacterized protein</fullName>
    </submittedName>
</protein>